<reference evidence="7 8" key="1">
    <citation type="submission" date="2017-11" db="EMBL/GenBank/DDBJ databases">
        <title>Draft Genome Sequence of Sporolactobacillus inulinus NBRC 111894 Isolated from Koso, a Japanese Sugar-Vegetable Fermented Beverage.</title>
        <authorList>
            <person name="Chiou T.Y."/>
            <person name="Oshima K."/>
            <person name="Suda W."/>
            <person name="Hattori M."/>
            <person name="Takahashi T."/>
        </authorList>
    </citation>
    <scope>NUCLEOTIDE SEQUENCE [LARGE SCALE GENOMIC DNA]</scope>
    <source>
        <strain evidence="7 8">NBRC111894</strain>
    </source>
</reference>
<dbReference type="PROSITE" id="PS00670">
    <property type="entry name" value="D_2_HYDROXYACID_DH_2"/>
    <property type="match status" value="1"/>
</dbReference>
<accession>A0A4Y1ZGB3</accession>
<keyword evidence="3" id="KW-0520">NAD</keyword>
<dbReference type="GO" id="GO:0005829">
    <property type="term" value="C:cytosol"/>
    <property type="evidence" value="ECO:0007669"/>
    <property type="project" value="TreeGrafter"/>
</dbReference>
<evidence type="ECO:0000256" key="1">
    <source>
        <dbReference type="ARBA" id="ARBA00005854"/>
    </source>
</evidence>
<dbReference type="AlphaFoldDB" id="A0A4Y1ZGB3"/>
<dbReference type="InterPro" id="IPR006140">
    <property type="entry name" value="D-isomer_DH_NAD-bd"/>
</dbReference>
<feature type="domain" description="D-isomer specific 2-hydroxyacid dehydrogenase catalytic" evidence="5">
    <location>
        <begin position="2"/>
        <end position="251"/>
    </location>
</feature>
<dbReference type="PROSITE" id="PS00671">
    <property type="entry name" value="D_2_HYDROXYACID_DH_3"/>
    <property type="match status" value="1"/>
</dbReference>
<dbReference type="GO" id="GO:0016618">
    <property type="term" value="F:hydroxypyruvate reductase [NAD(P)H] activity"/>
    <property type="evidence" value="ECO:0007669"/>
    <property type="project" value="TreeGrafter"/>
</dbReference>
<dbReference type="PANTHER" id="PTHR10996">
    <property type="entry name" value="2-HYDROXYACID DEHYDROGENASE-RELATED"/>
    <property type="match status" value="1"/>
</dbReference>
<dbReference type="SUPFAM" id="SSF51735">
    <property type="entry name" value="NAD(P)-binding Rossmann-fold domains"/>
    <property type="match status" value="1"/>
</dbReference>
<organism evidence="7 8">
    <name type="scientific">Sporolactobacillus inulinus</name>
    <dbReference type="NCBI Taxonomy" id="2078"/>
    <lineage>
        <taxon>Bacteria</taxon>
        <taxon>Bacillati</taxon>
        <taxon>Bacillota</taxon>
        <taxon>Bacilli</taxon>
        <taxon>Bacillales</taxon>
        <taxon>Sporolactobacillaceae</taxon>
        <taxon>Sporolactobacillus</taxon>
    </lineage>
</organism>
<dbReference type="CDD" id="cd05299">
    <property type="entry name" value="CtBP_dh"/>
    <property type="match status" value="1"/>
</dbReference>
<dbReference type="EMBL" id="BEXB01000041">
    <property type="protein sequence ID" value="GAY78145.1"/>
    <property type="molecule type" value="Genomic_DNA"/>
</dbReference>
<dbReference type="Proteomes" id="UP000319716">
    <property type="component" value="Unassembled WGS sequence"/>
</dbReference>
<dbReference type="InterPro" id="IPR050223">
    <property type="entry name" value="D-isomer_2-hydroxyacid_DH"/>
</dbReference>
<evidence type="ECO:0000259" key="6">
    <source>
        <dbReference type="Pfam" id="PF02826"/>
    </source>
</evidence>
<dbReference type="GO" id="GO:0003714">
    <property type="term" value="F:transcription corepressor activity"/>
    <property type="evidence" value="ECO:0007669"/>
    <property type="project" value="InterPro"/>
</dbReference>
<dbReference type="Pfam" id="PF02826">
    <property type="entry name" value="2-Hacid_dh_C"/>
    <property type="match status" value="1"/>
</dbReference>
<dbReference type="GO" id="GO:0051287">
    <property type="term" value="F:NAD binding"/>
    <property type="evidence" value="ECO:0007669"/>
    <property type="project" value="InterPro"/>
</dbReference>
<evidence type="ECO:0000313" key="7">
    <source>
        <dbReference type="EMBL" id="GAY78145.1"/>
    </source>
</evidence>
<evidence type="ECO:0000256" key="4">
    <source>
        <dbReference type="RuleBase" id="RU003719"/>
    </source>
</evidence>
<gene>
    <name evidence="7" type="ORF">NBRC111894_3699</name>
</gene>
<dbReference type="Pfam" id="PF00389">
    <property type="entry name" value="2-Hacid_dh"/>
    <property type="match status" value="1"/>
</dbReference>
<dbReference type="PANTHER" id="PTHR10996:SF283">
    <property type="entry name" value="GLYOXYLATE_HYDROXYPYRUVATE REDUCTASE B"/>
    <property type="match status" value="1"/>
</dbReference>
<dbReference type="InterPro" id="IPR036291">
    <property type="entry name" value="NAD(P)-bd_dom_sf"/>
</dbReference>
<feature type="domain" description="D-isomer specific 2-hydroxyacid dehydrogenase NAD-binding" evidence="6">
    <location>
        <begin position="42"/>
        <end position="218"/>
    </location>
</feature>
<evidence type="ECO:0000256" key="2">
    <source>
        <dbReference type="ARBA" id="ARBA00023002"/>
    </source>
</evidence>
<dbReference type="SUPFAM" id="SSF52283">
    <property type="entry name" value="Formate/glycerate dehydrogenase catalytic domain-like"/>
    <property type="match status" value="1"/>
</dbReference>
<proteinExistence type="inferred from homology"/>
<name>A0A4Y1ZGB3_9BACL</name>
<dbReference type="InterPro" id="IPR043322">
    <property type="entry name" value="CtBP"/>
</dbReference>
<dbReference type="GO" id="GO:0030267">
    <property type="term" value="F:glyoxylate reductase (NADPH) activity"/>
    <property type="evidence" value="ECO:0007669"/>
    <property type="project" value="TreeGrafter"/>
</dbReference>
<dbReference type="Gene3D" id="3.40.50.720">
    <property type="entry name" value="NAD(P)-binding Rossmann-like Domain"/>
    <property type="match status" value="2"/>
</dbReference>
<dbReference type="InterPro" id="IPR029753">
    <property type="entry name" value="D-isomer_DH_CS"/>
</dbReference>
<dbReference type="FunFam" id="3.40.50.720:FF:000203">
    <property type="entry name" value="D-3-phosphoglycerate dehydrogenase (SerA)"/>
    <property type="match status" value="1"/>
</dbReference>
<comment type="caution">
    <text evidence="7">The sequence shown here is derived from an EMBL/GenBank/DDBJ whole genome shotgun (WGS) entry which is preliminary data.</text>
</comment>
<dbReference type="InterPro" id="IPR006139">
    <property type="entry name" value="D-isomer_2_OHA_DH_cat_dom"/>
</dbReference>
<sequence length="256" mass="28410">MKIVALQSIGVDNVDLGAATEHGVCVTNCPGFCSEEVALHTIGLIIDLTRKLTYFDRKVRQGKWDPLLGYTTHRLEGKTVGLYFFGSIPRAMIPMLQALNVRILAYAPTKTKEFLETYGVEKAETFDALLTESDILSLHCPLMDTTHHLISERELKLMKKSAFLINTARGKVVDEAALVKALEDGDIQAAALDVIEDEDTEQSRLFSLENTVITPHAAFVSEDSFYAARKMTLEQLVQRLSTDQRPTHLVNPGVSC</sequence>
<evidence type="ECO:0000256" key="3">
    <source>
        <dbReference type="ARBA" id="ARBA00023027"/>
    </source>
</evidence>
<dbReference type="GO" id="GO:0004617">
    <property type="term" value="F:phosphoglycerate dehydrogenase activity"/>
    <property type="evidence" value="ECO:0007669"/>
    <property type="project" value="UniProtKB-EC"/>
</dbReference>
<keyword evidence="2 4" id="KW-0560">Oxidoreductase</keyword>
<evidence type="ECO:0000313" key="8">
    <source>
        <dbReference type="Proteomes" id="UP000319716"/>
    </source>
</evidence>
<evidence type="ECO:0000259" key="5">
    <source>
        <dbReference type="Pfam" id="PF00389"/>
    </source>
</evidence>
<protein>
    <submittedName>
        <fullName evidence="7">D-3-phosphoglycerate dehydrogenase</fullName>
        <ecNumber evidence="7">1.1.1.95</ecNumber>
    </submittedName>
</protein>
<comment type="similarity">
    <text evidence="1 4">Belongs to the D-isomer specific 2-hydroxyacid dehydrogenase family.</text>
</comment>
<dbReference type="EC" id="1.1.1.95" evidence="7"/>